<keyword evidence="11" id="KW-0456">Lyase</keyword>
<gene>
    <name evidence="17" type="ORF">A2Y99_03160</name>
</gene>
<dbReference type="EMBL" id="MFIY01000063">
    <property type="protein sequence ID" value="OGF99244.1"/>
    <property type="molecule type" value="Genomic_DNA"/>
</dbReference>
<evidence type="ECO:0000313" key="18">
    <source>
        <dbReference type="Proteomes" id="UP000178230"/>
    </source>
</evidence>
<feature type="domain" description="FPG-type" evidence="16">
    <location>
        <begin position="143"/>
        <end position="178"/>
    </location>
</feature>
<dbReference type="PANTHER" id="PTHR22993">
    <property type="entry name" value="FORMAMIDOPYRIMIDINE-DNA GLYCOSYLASE"/>
    <property type="match status" value="1"/>
</dbReference>
<dbReference type="GO" id="GO:0034039">
    <property type="term" value="F:8-oxo-7,8-dihydroguanine DNA N-glycosylase activity"/>
    <property type="evidence" value="ECO:0007669"/>
    <property type="project" value="TreeGrafter"/>
</dbReference>
<evidence type="ECO:0000256" key="14">
    <source>
        <dbReference type="ARBA" id="ARBA00044632"/>
    </source>
</evidence>
<evidence type="ECO:0000256" key="15">
    <source>
        <dbReference type="PROSITE-ProRule" id="PRU00391"/>
    </source>
</evidence>
<accession>A0A1F5YGF4</accession>
<keyword evidence="12" id="KW-0511">Multifunctional enzyme</keyword>
<dbReference type="GO" id="GO:0003684">
    <property type="term" value="F:damaged DNA binding"/>
    <property type="evidence" value="ECO:0007669"/>
    <property type="project" value="InterPro"/>
</dbReference>
<protein>
    <recommendedName>
        <fullName evidence="3">DNA-(apurinic or apyrimidinic site) lyase</fullName>
        <ecNumber evidence="3">4.2.99.18</ecNumber>
    </recommendedName>
</protein>
<comment type="caution">
    <text evidence="17">The sequence shown here is derived from an EMBL/GenBank/DDBJ whole genome shotgun (WGS) entry which is preliminary data.</text>
</comment>
<dbReference type="PANTHER" id="PTHR22993:SF9">
    <property type="entry name" value="FORMAMIDOPYRIMIDINE-DNA GLYCOSYLASE"/>
    <property type="match status" value="1"/>
</dbReference>
<evidence type="ECO:0000313" key="17">
    <source>
        <dbReference type="EMBL" id="OGF99244.1"/>
    </source>
</evidence>
<dbReference type="InterPro" id="IPR010663">
    <property type="entry name" value="Znf_FPG/IleRS"/>
</dbReference>
<evidence type="ECO:0000256" key="2">
    <source>
        <dbReference type="ARBA" id="ARBA00009409"/>
    </source>
</evidence>
<dbReference type="FunFam" id="1.10.8.50:FF:000003">
    <property type="entry name" value="Formamidopyrimidine-DNA glycosylase"/>
    <property type="match status" value="1"/>
</dbReference>
<evidence type="ECO:0000256" key="3">
    <source>
        <dbReference type="ARBA" id="ARBA00012720"/>
    </source>
</evidence>
<dbReference type="PROSITE" id="PS51066">
    <property type="entry name" value="ZF_FPG_2"/>
    <property type="match status" value="1"/>
</dbReference>
<keyword evidence="6 15" id="KW-0863">Zinc-finger</keyword>
<name>A0A1F5YGF4_9BACT</name>
<evidence type="ECO:0000256" key="11">
    <source>
        <dbReference type="ARBA" id="ARBA00023239"/>
    </source>
</evidence>
<keyword evidence="5" id="KW-0227">DNA damage</keyword>
<dbReference type="GO" id="GO:0140078">
    <property type="term" value="F:class I DNA-(apurinic or apyrimidinic site) endonuclease activity"/>
    <property type="evidence" value="ECO:0007669"/>
    <property type="project" value="UniProtKB-EC"/>
</dbReference>
<evidence type="ECO:0000256" key="1">
    <source>
        <dbReference type="ARBA" id="ARBA00001947"/>
    </source>
</evidence>
<dbReference type="AlphaFoldDB" id="A0A1F5YGF4"/>
<reference evidence="17 18" key="1">
    <citation type="journal article" date="2016" name="Nat. Commun.">
        <title>Thousands of microbial genomes shed light on interconnected biogeochemical processes in an aquifer system.</title>
        <authorList>
            <person name="Anantharaman K."/>
            <person name="Brown C.T."/>
            <person name="Hug L.A."/>
            <person name="Sharon I."/>
            <person name="Castelle C.J."/>
            <person name="Probst A.J."/>
            <person name="Thomas B.C."/>
            <person name="Singh A."/>
            <person name="Wilkins M.J."/>
            <person name="Karaoz U."/>
            <person name="Brodie E.L."/>
            <person name="Williams K.H."/>
            <person name="Hubbard S.S."/>
            <person name="Banfield J.F."/>
        </authorList>
    </citation>
    <scope>NUCLEOTIDE SEQUENCE [LARGE SCALE GENOMIC DNA]</scope>
</reference>
<evidence type="ECO:0000256" key="13">
    <source>
        <dbReference type="ARBA" id="ARBA00023295"/>
    </source>
</evidence>
<keyword evidence="13" id="KW-0326">Glycosidase</keyword>
<comment type="similarity">
    <text evidence="2">Belongs to the FPG family.</text>
</comment>
<dbReference type="Gene3D" id="1.10.8.50">
    <property type="match status" value="1"/>
</dbReference>
<evidence type="ECO:0000256" key="9">
    <source>
        <dbReference type="ARBA" id="ARBA00023125"/>
    </source>
</evidence>
<dbReference type="GO" id="GO:0006284">
    <property type="term" value="P:base-excision repair"/>
    <property type="evidence" value="ECO:0007669"/>
    <property type="project" value="InterPro"/>
</dbReference>
<keyword evidence="8" id="KW-0862">Zinc</keyword>
<dbReference type="GO" id="GO:0008270">
    <property type="term" value="F:zinc ion binding"/>
    <property type="evidence" value="ECO:0007669"/>
    <property type="project" value="UniProtKB-KW"/>
</dbReference>
<keyword evidence="9" id="KW-0238">DNA-binding</keyword>
<dbReference type="Proteomes" id="UP000178230">
    <property type="component" value="Unassembled WGS sequence"/>
</dbReference>
<dbReference type="SMART" id="SM01232">
    <property type="entry name" value="H2TH"/>
    <property type="match status" value="1"/>
</dbReference>
<organism evidence="17 18">
    <name type="scientific">Candidatus Gottesmanbacteria bacterium RBG_13_37_7</name>
    <dbReference type="NCBI Taxonomy" id="1798369"/>
    <lineage>
        <taxon>Bacteria</taxon>
        <taxon>Candidatus Gottesmaniibacteriota</taxon>
    </lineage>
</organism>
<dbReference type="InterPro" id="IPR015886">
    <property type="entry name" value="H2TH_FPG"/>
</dbReference>
<evidence type="ECO:0000256" key="8">
    <source>
        <dbReference type="ARBA" id="ARBA00022833"/>
    </source>
</evidence>
<comment type="catalytic activity">
    <reaction evidence="14">
        <text>2'-deoxyribonucleotide-(2'-deoxyribose 5'-phosphate)-2'-deoxyribonucleotide-DNA = a 3'-end 2'-deoxyribonucleotide-(2,3-dehydro-2,3-deoxyribose 5'-phosphate)-DNA + a 5'-end 5'-phospho-2'-deoxyribonucleoside-DNA + H(+)</text>
        <dbReference type="Rhea" id="RHEA:66592"/>
        <dbReference type="Rhea" id="RHEA-COMP:13180"/>
        <dbReference type="Rhea" id="RHEA-COMP:16897"/>
        <dbReference type="Rhea" id="RHEA-COMP:17067"/>
        <dbReference type="ChEBI" id="CHEBI:15378"/>
        <dbReference type="ChEBI" id="CHEBI:136412"/>
        <dbReference type="ChEBI" id="CHEBI:157695"/>
        <dbReference type="ChEBI" id="CHEBI:167181"/>
        <dbReference type="EC" id="4.2.99.18"/>
    </reaction>
</comment>
<dbReference type="SUPFAM" id="SSF46946">
    <property type="entry name" value="S13-like H2TH domain"/>
    <property type="match status" value="1"/>
</dbReference>
<dbReference type="InterPro" id="IPR000214">
    <property type="entry name" value="Znf_DNA_glyclase/AP_lyase"/>
</dbReference>
<sequence>MRKFGWIRIAHNDINEPMLQCSNYSDKITKVSELIKNLGLEPGRDLTLKKFREIFKSSKRPVKLLLMDQTKIAGVGNIYANEVLFLSGIHPQKIAIEITEKQAECLYHQLLKLLKKAIELGGASSNLYRDAFGQKGQAQEHFLVYGREGEKCINNCTGIIKKIKLGGRGTFFCQRCQN</sequence>
<keyword evidence="7" id="KW-0378">Hydrolase</keyword>
<proteinExistence type="inferred from homology"/>
<evidence type="ECO:0000256" key="6">
    <source>
        <dbReference type="ARBA" id="ARBA00022771"/>
    </source>
</evidence>
<keyword evidence="10" id="KW-0234">DNA repair</keyword>
<keyword evidence="4" id="KW-0479">Metal-binding</keyword>
<evidence type="ECO:0000256" key="4">
    <source>
        <dbReference type="ARBA" id="ARBA00022723"/>
    </source>
</evidence>
<evidence type="ECO:0000256" key="10">
    <source>
        <dbReference type="ARBA" id="ARBA00023204"/>
    </source>
</evidence>
<dbReference type="InterPro" id="IPR010979">
    <property type="entry name" value="Ribosomal_uS13-like_H2TH"/>
</dbReference>
<evidence type="ECO:0000256" key="7">
    <source>
        <dbReference type="ARBA" id="ARBA00022801"/>
    </source>
</evidence>
<dbReference type="Pfam" id="PF06831">
    <property type="entry name" value="H2TH"/>
    <property type="match status" value="1"/>
</dbReference>
<dbReference type="SUPFAM" id="SSF57716">
    <property type="entry name" value="Glucocorticoid receptor-like (DNA-binding domain)"/>
    <property type="match status" value="1"/>
</dbReference>
<dbReference type="Pfam" id="PF06827">
    <property type="entry name" value="zf-FPG_IleRS"/>
    <property type="match status" value="1"/>
</dbReference>
<evidence type="ECO:0000256" key="5">
    <source>
        <dbReference type="ARBA" id="ARBA00022763"/>
    </source>
</evidence>
<dbReference type="EC" id="4.2.99.18" evidence="3"/>
<comment type="cofactor">
    <cofactor evidence="1">
        <name>Zn(2+)</name>
        <dbReference type="ChEBI" id="CHEBI:29105"/>
    </cofactor>
</comment>
<evidence type="ECO:0000256" key="12">
    <source>
        <dbReference type="ARBA" id="ARBA00023268"/>
    </source>
</evidence>
<evidence type="ECO:0000259" key="16">
    <source>
        <dbReference type="PROSITE" id="PS51066"/>
    </source>
</evidence>